<keyword evidence="1" id="KW-1185">Reference proteome</keyword>
<dbReference type="AlphaFoldDB" id="A0A915EAU9"/>
<name>A0A915EAU9_9BILA</name>
<dbReference type="Proteomes" id="UP000887574">
    <property type="component" value="Unplaced"/>
</dbReference>
<proteinExistence type="predicted"/>
<evidence type="ECO:0000313" key="1">
    <source>
        <dbReference type="Proteomes" id="UP000887574"/>
    </source>
</evidence>
<sequence>MVDKVFIRSPVKTAAITNFVSSSTEIVVSEKAVLTYAQLLSLSTDKPLQDRILRQKKPVGSTSVDKPVKEVEWSDRMECLKAVQHHLEKFPIVEVGEEENEEFQN</sequence>
<accession>A0A915EAU9</accession>
<evidence type="ECO:0000313" key="2">
    <source>
        <dbReference type="WBParaSite" id="jg3352"/>
    </source>
</evidence>
<protein>
    <submittedName>
        <fullName evidence="2">Uncharacterized protein</fullName>
    </submittedName>
</protein>
<organism evidence="1 2">
    <name type="scientific">Ditylenchus dipsaci</name>
    <dbReference type="NCBI Taxonomy" id="166011"/>
    <lineage>
        <taxon>Eukaryota</taxon>
        <taxon>Metazoa</taxon>
        <taxon>Ecdysozoa</taxon>
        <taxon>Nematoda</taxon>
        <taxon>Chromadorea</taxon>
        <taxon>Rhabditida</taxon>
        <taxon>Tylenchina</taxon>
        <taxon>Tylenchomorpha</taxon>
        <taxon>Sphaerularioidea</taxon>
        <taxon>Anguinidae</taxon>
        <taxon>Anguininae</taxon>
        <taxon>Ditylenchus</taxon>
    </lineage>
</organism>
<dbReference type="WBParaSite" id="jg3352">
    <property type="protein sequence ID" value="jg3352"/>
    <property type="gene ID" value="jg3352"/>
</dbReference>
<reference evidence="2" key="1">
    <citation type="submission" date="2022-11" db="UniProtKB">
        <authorList>
            <consortium name="WormBaseParasite"/>
        </authorList>
    </citation>
    <scope>IDENTIFICATION</scope>
</reference>